<dbReference type="EMBL" id="JAKLTR010000040">
    <property type="protein sequence ID" value="MCG2618187.1"/>
    <property type="molecule type" value="Genomic_DNA"/>
</dbReference>
<sequence length="132" mass="14713">MKQSNRWDLSLNPHRAGYKKAGYPCIDYQYLTHKRQAFCISWEGIQPSKRVKCLNFNFSNQKRTIMSEVTLTAYNVKTKEKGVPIQDAVITKTAKGAYMAQGNDGKGNKLTTLLGEAKALAAIEAGIAKQGW</sequence>
<proteinExistence type="predicted"/>
<dbReference type="Proteomes" id="UP001165367">
    <property type="component" value="Unassembled WGS sequence"/>
</dbReference>
<reference evidence="1" key="1">
    <citation type="submission" date="2022-01" db="EMBL/GenBank/DDBJ databases">
        <authorList>
            <person name="Jo J.-H."/>
            <person name="Im W.-T."/>
        </authorList>
    </citation>
    <scope>NUCLEOTIDE SEQUENCE</scope>
    <source>
        <strain evidence="1">NA20</strain>
    </source>
</reference>
<protein>
    <submittedName>
        <fullName evidence="1">Uncharacterized protein</fullName>
    </submittedName>
</protein>
<evidence type="ECO:0000313" key="1">
    <source>
        <dbReference type="EMBL" id="MCG2618187.1"/>
    </source>
</evidence>
<name>A0ABS9L0M3_9BACT</name>
<comment type="caution">
    <text evidence="1">The sequence shown here is derived from an EMBL/GenBank/DDBJ whole genome shotgun (WGS) entry which is preliminary data.</text>
</comment>
<gene>
    <name evidence="1" type="ORF">LZZ85_28055</name>
</gene>
<evidence type="ECO:0000313" key="2">
    <source>
        <dbReference type="Proteomes" id="UP001165367"/>
    </source>
</evidence>
<dbReference type="RefSeq" id="WP_237877436.1">
    <property type="nucleotide sequence ID" value="NZ_JAKLTR010000040.1"/>
</dbReference>
<keyword evidence="2" id="KW-1185">Reference proteome</keyword>
<accession>A0ABS9L0M3</accession>
<organism evidence="1 2">
    <name type="scientific">Terrimonas ginsenosidimutans</name>
    <dbReference type="NCBI Taxonomy" id="2908004"/>
    <lineage>
        <taxon>Bacteria</taxon>
        <taxon>Pseudomonadati</taxon>
        <taxon>Bacteroidota</taxon>
        <taxon>Chitinophagia</taxon>
        <taxon>Chitinophagales</taxon>
        <taxon>Chitinophagaceae</taxon>
        <taxon>Terrimonas</taxon>
    </lineage>
</organism>